<accession>A0A3G5AGD8</accession>
<gene>
    <name evidence="1" type="ORF">Satyrvirus12_15</name>
</gene>
<proteinExistence type="predicted"/>
<protein>
    <submittedName>
        <fullName evidence="1">Uncharacterized protein</fullName>
    </submittedName>
</protein>
<dbReference type="EMBL" id="MK072448">
    <property type="protein sequence ID" value="AYV85361.1"/>
    <property type="molecule type" value="Genomic_DNA"/>
</dbReference>
<organism evidence="1">
    <name type="scientific">Satyrvirus sp</name>
    <dbReference type="NCBI Taxonomy" id="2487771"/>
    <lineage>
        <taxon>Viruses</taxon>
        <taxon>Varidnaviria</taxon>
        <taxon>Bamfordvirae</taxon>
        <taxon>Nucleocytoviricota</taxon>
        <taxon>Megaviricetes</taxon>
        <taxon>Imitervirales</taxon>
        <taxon>Mimiviridae</taxon>
        <taxon>Megamimivirinae</taxon>
    </lineage>
</organism>
<sequence length="55" mass="6499">MNLTDWANPAAGSSFIVEFFRKRKFSSFIPRTMRTHPFPFFADDRPRLAWAGRHI</sequence>
<reference evidence="1" key="1">
    <citation type="submission" date="2018-10" db="EMBL/GenBank/DDBJ databases">
        <title>Hidden diversity of soil giant viruses.</title>
        <authorList>
            <person name="Schulz F."/>
            <person name="Alteio L."/>
            <person name="Goudeau D."/>
            <person name="Ryan E.M."/>
            <person name="Malmstrom R.R."/>
            <person name="Blanchard J."/>
            <person name="Woyke T."/>
        </authorList>
    </citation>
    <scope>NUCLEOTIDE SEQUENCE</scope>
    <source>
        <strain evidence="1">SAV1</strain>
    </source>
</reference>
<evidence type="ECO:0000313" key="1">
    <source>
        <dbReference type="EMBL" id="AYV85361.1"/>
    </source>
</evidence>
<name>A0A3G5AGD8_9VIRU</name>